<reference evidence="1 2" key="1">
    <citation type="journal article" date="2021" name="Sci. Rep.">
        <title>Chromosome anchoring in Senegalese sole (Solea senegalensis) reveals sex-associated markers and genome rearrangements in flatfish.</title>
        <authorList>
            <person name="Guerrero-Cozar I."/>
            <person name="Gomez-Garrido J."/>
            <person name="Berbel C."/>
            <person name="Martinez-Blanch J.F."/>
            <person name="Alioto T."/>
            <person name="Claros M.G."/>
            <person name="Gagnaire P.A."/>
            <person name="Manchado M."/>
        </authorList>
    </citation>
    <scope>NUCLEOTIDE SEQUENCE [LARGE SCALE GENOMIC DNA]</scope>
    <source>
        <strain evidence="1">Sse05_10M</strain>
    </source>
</reference>
<dbReference type="AlphaFoldDB" id="A0AAV6RGV1"/>
<keyword evidence="2" id="KW-1185">Reference proteome</keyword>
<evidence type="ECO:0000313" key="2">
    <source>
        <dbReference type="Proteomes" id="UP000693946"/>
    </source>
</evidence>
<accession>A0AAV6RGV1</accession>
<sequence length="115" mass="12754">MYIFSVAESCSGGPGVLGGVFVYFFCESEVTWSSSTITSAGTKTTTSPSVSSLPSTWILFRALKYETLTFSWSLIQSLARYGLSRPEKQEGKDDLRDEEPKGQHRLLLSLQQSCR</sequence>
<organism evidence="1 2">
    <name type="scientific">Solea senegalensis</name>
    <name type="common">Senegalese sole</name>
    <dbReference type="NCBI Taxonomy" id="28829"/>
    <lineage>
        <taxon>Eukaryota</taxon>
        <taxon>Metazoa</taxon>
        <taxon>Chordata</taxon>
        <taxon>Craniata</taxon>
        <taxon>Vertebrata</taxon>
        <taxon>Euteleostomi</taxon>
        <taxon>Actinopterygii</taxon>
        <taxon>Neopterygii</taxon>
        <taxon>Teleostei</taxon>
        <taxon>Neoteleostei</taxon>
        <taxon>Acanthomorphata</taxon>
        <taxon>Carangaria</taxon>
        <taxon>Pleuronectiformes</taxon>
        <taxon>Pleuronectoidei</taxon>
        <taxon>Soleidae</taxon>
        <taxon>Solea</taxon>
    </lineage>
</organism>
<dbReference type="Proteomes" id="UP000693946">
    <property type="component" value="Linkage Group LG19"/>
</dbReference>
<name>A0AAV6RGV1_SOLSE</name>
<protein>
    <submittedName>
        <fullName evidence="1">Uncharacterized protein</fullName>
    </submittedName>
</protein>
<proteinExistence type="predicted"/>
<evidence type="ECO:0000313" key="1">
    <source>
        <dbReference type="EMBL" id="KAG7504200.1"/>
    </source>
</evidence>
<gene>
    <name evidence="1" type="ORF">JOB18_003058</name>
</gene>
<comment type="caution">
    <text evidence="1">The sequence shown here is derived from an EMBL/GenBank/DDBJ whole genome shotgun (WGS) entry which is preliminary data.</text>
</comment>
<dbReference type="EMBL" id="JAGKHQ010000011">
    <property type="protein sequence ID" value="KAG7504200.1"/>
    <property type="molecule type" value="Genomic_DNA"/>
</dbReference>